<feature type="compositionally biased region" description="Low complexity" evidence="1">
    <location>
        <begin position="77"/>
        <end position="88"/>
    </location>
</feature>
<comment type="caution">
    <text evidence="3">The sequence shown here is derived from an EMBL/GenBank/DDBJ whole genome shotgun (WGS) entry which is preliminary data.</text>
</comment>
<reference evidence="3 4" key="1">
    <citation type="journal article" date="2018" name="Genome Biol. Evol.">
        <title>Multiple Roots of Fruiting Body Formation in Amoebozoa.</title>
        <authorList>
            <person name="Hillmann F."/>
            <person name="Forbes G."/>
            <person name="Novohradska S."/>
            <person name="Ferling I."/>
            <person name="Riege K."/>
            <person name="Groth M."/>
            <person name="Westermann M."/>
            <person name="Marz M."/>
            <person name="Spaller T."/>
            <person name="Winckler T."/>
            <person name="Schaap P."/>
            <person name="Glockner G."/>
        </authorList>
    </citation>
    <scope>NUCLEOTIDE SEQUENCE [LARGE SCALE GENOMIC DNA]</scope>
    <source>
        <strain evidence="3 4">Jena</strain>
    </source>
</reference>
<protein>
    <recommendedName>
        <fullName evidence="2">AAA+ ATPase domain-containing protein</fullName>
    </recommendedName>
</protein>
<evidence type="ECO:0000259" key="2">
    <source>
        <dbReference type="SMART" id="SM00382"/>
    </source>
</evidence>
<dbReference type="InterPro" id="IPR003959">
    <property type="entry name" value="ATPase_AAA_core"/>
</dbReference>
<gene>
    <name evidence="3" type="ORF">PROFUN_01159</name>
</gene>
<dbReference type="PANTHER" id="PTHR46411:SF3">
    <property type="entry name" value="AAA+ ATPASE DOMAIN-CONTAINING PROTEIN"/>
    <property type="match status" value="1"/>
</dbReference>
<dbReference type="CDD" id="cd19481">
    <property type="entry name" value="RecA-like_protease"/>
    <property type="match status" value="1"/>
</dbReference>
<name>A0A2P6NCK2_9EUKA</name>
<dbReference type="SUPFAM" id="SSF52540">
    <property type="entry name" value="P-loop containing nucleoside triphosphate hydrolases"/>
    <property type="match status" value="1"/>
</dbReference>
<evidence type="ECO:0000256" key="1">
    <source>
        <dbReference type="SAM" id="MobiDB-lite"/>
    </source>
</evidence>
<keyword evidence="4" id="KW-1185">Reference proteome</keyword>
<dbReference type="SMART" id="SM00382">
    <property type="entry name" value="AAA"/>
    <property type="match status" value="1"/>
</dbReference>
<dbReference type="STRING" id="1890364.A0A2P6NCK2"/>
<dbReference type="PANTHER" id="PTHR46411">
    <property type="entry name" value="FAMILY ATPASE, PUTATIVE-RELATED"/>
    <property type="match status" value="1"/>
</dbReference>
<dbReference type="OrthoDB" id="10042665at2759"/>
<accession>A0A2P6NCK2</accession>
<dbReference type="Pfam" id="PF22942">
    <property type="entry name" value="DUF7025"/>
    <property type="match status" value="1"/>
</dbReference>
<dbReference type="InterPro" id="IPR027417">
    <property type="entry name" value="P-loop_NTPase"/>
</dbReference>
<dbReference type="Proteomes" id="UP000241769">
    <property type="component" value="Unassembled WGS sequence"/>
</dbReference>
<evidence type="ECO:0000313" key="3">
    <source>
        <dbReference type="EMBL" id="PRP81652.1"/>
    </source>
</evidence>
<dbReference type="GO" id="GO:0016887">
    <property type="term" value="F:ATP hydrolysis activity"/>
    <property type="evidence" value="ECO:0007669"/>
    <property type="project" value="InterPro"/>
</dbReference>
<sequence>MKLRIKKFRFSKGSSADSGITVRSSLFTKEDSPNASYSEVDLHIFITQQPNTMFRSRKKTVANKSEAMDSPITGDGPANSPDSPSPAAEVTSNAANTKMGRKIEVNNRAFKVKRQDVRDPDTGLVVHSTAEIVLKDQQLINMVNSFGVQMNYPERHGMRQNKPTVYLSSLLAALSLFKKEEPTGDFLKLVEWLDGEMVRFKAKADKLISEGKISFDSLWYLFPKNSKAWGRVIDEHVVGGQVQKVAYNKGMFGAIFTVTLNCIKSNGKNFFRVNKDFNIPEFALFEKIEDLNTQPISSDILVRLEDRGRRFIQIAIGHHYKKYEGYMFFRRVHGAKLFKADGRVMCDVSTFQRMLPEYAEFKNTSVQTQYDQFGNPMRQDDAVDGVEKSVPDSELYRCWPTVAGFSFAAKSWGEILVANISDIVFDVEAYDRLVLAPDRKSLIKALVDQQQSKNREVFRDIISGKGGGRIFLLHGPPGVGKTLTAEAIAERIKDPLYSITIGELGITPKDLEATLAEILEVASIWNAVILMDEADIFLEQRSDSDILRNAMVGVFLRLLEYHQGVLFLTTNRVKCFDEAFHSRITIVLKYEPLDHEARRQVWLNLLGSIGGDGYEELSRQLAKHEMNGRQIRSAIQLAHALAQEEKSDIKLEHVETTIRIATQFEK</sequence>
<dbReference type="Gene3D" id="3.40.50.300">
    <property type="entry name" value="P-loop containing nucleotide triphosphate hydrolases"/>
    <property type="match status" value="1"/>
</dbReference>
<dbReference type="EMBL" id="MDYQ01000121">
    <property type="protein sequence ID" value="PRP81652.1"/>
    <property type="molecule type" value="Genomic_DNA"/>
</dbReference>
<proteinExistence type="predicted"/>
<feature type="domain" description="AAA+ ATPase" evidence="2">
    <location>
        <begin position="467"/>
        <end position="594"/>
    </location>
</feature>
<dbReference type="AlphaFoldDB" id="A0A2P6NCK2"/>
<dbReference type="InterPro" id="IPR003593">
    <property type="entry name" value="AAA+_ATPase"/>
</dbReference>
<feature type="region of interest" description="Disordered" evidence="1">
    <location>
        <begin position="55"/>
        <end position="96"/>
    </location>
</feature>
<dbReference type="InterPro" id="IPR054289">
    <property type="entry name" value="DUF7025"/>
</dbReference>
<dbReference type="Pfam" id="PF00004">
    <property type="entry name" value="AAA"/>
    <property type="match status" value="1"/>
</dbReference>
<organism evidence="3 4">
    <name type="scientific">Planoprotostelium fungivorum</name>
    <dbReference type="NCBI Taxonomy" id="1890364"/>
    <lineage>
        <taxon>Eukaryota</taxon>
        <taxon>Amoebozoa</taxon>
        <taxon>Evosea</taxon>
        <taxon>Variosea</taxon>
        <taxon>Cavosteliida</taxon>
        <taxon>Cavosteliaceae</taxon>
        <taxon>Planoprotostelium</taxon>
    </lineage>
</organism>
<evidence type="ECO:0000313" key="4">
    <source>
        <dbReference type="Proteomes" id="UP000241769"/>
    </source>
</evidence>
<dbReference type="InParanoid" id="A0A2P6NCK2"/>
<dbReference type="GO" id="GO:0005524">
    <property type="term" value="F:ATP binding"/>
    <property type="evidence" value="ECO:0007669"/>
    <property type="project" value="InterPro"/>
</dbReference>